<keyword evidence="8 11" id="KW-1015">Disulfide bond</keyword>
<dbReference type="EMBL" id="LASV01000407">
    <property type="protein sequence ID" value="KKA18878.1"/>
    <property type="molecule type" value="Genomic_DNA"/>
</dbReference>
<dbReference type="GeneID" id="25319442"/>
<keyword evidence="14" id="KW-1185">Reference proteome</keyword>
<evidence type="ECO:0000313" key="13">
    <source>
        <dbReference type="EMBL" id="KKA18878.1"/>
    </source>
</evidence>
<accession>A0A0F4YMM7</accession>
<feature type="disulfide bond" evidence="11">
    <location>
        <begin position="227"/>
        <end position="234"/>
    </location>
</feature>
<proteinExistence type="inferred from homology"/>
<evidence type="ECO:0000256" key="11">
    <source>
        <dbReference type="PIRSR" id="PIRSR611150-2"/>
    </source>
</evidence>
<dbReference type="EC" id="3.1.1.74" evidence="3 12"/>
<feature type="active site" description="Proton donor/acceptor" evidence="10">
    <location>
        <position position="244"/>
    </location>
</feature>
<sequence length="263" mass="27406">MKLPIWSLLSISALTAAAPLARRDTSLNEFLSILLDHLPAINGTINDVVGALTDFEQEIADLTGDQTTYNELGGACTEYTIIFARGTSEPGNVGILVGPPLFDALESLVGSSALTIQGVNDYAASVQGYLEGGDPAGSAEMANQIQQAYSACPNTKLIASGYSQGCQVVHNAISQLPAETASWISSVLLFGDPGRPISYHPSSDVLTIADDGQAIPNVDSSKVDTYCHEGDDICQDGLLILPAHLTYAEDVSSAAQFAVAAAS</sequence>
<comment type="subcellular location">
    <subcellularLocation>
        <location evidence="1 12">Secreted</location>
    </subcellularLocation>
</comment>
<dbReference type="PANTHER" id="PTHR48250">
    <property type="entry name" value="CUTINASE 2-RELATED"/>
    <property type="match status" value="1"/>
</dbReference>
<feature type="chain" id="PRO_5005117047" description="Cutinase" evidence="12">
    <location>
        <begin position="18"/>
        <end position="263"/>
    </location>
</feature>
<dbReference type="Pfam" id="PF01083">
    <property type="entry name" value="Cutinase"/>
    <property type="match status" value="1"/>
</dbReference>
<dbReference type="GO" id="GO:0005576">
    <property type="term" value="C:extracellular region"/>
    <property type="evidence" value="ECO:0007669"/>
    <property type="project" value="UniProtKB-SubCell"/>
</dbReference>
<keyword evidence="4 12" id="KW-0719">Serine esterase</keyword>
<dbReference type="InterPro" id="IPR011150">
    <property type="entry name" value="Cutinase_monf"/>
</dbReference>
<dbReference type="STRING" id="1408163.A0A0F4YMM7"/>
<evidence type="ECO:0000256" key="5">
    <source>
        <dbReference type="ARBA" id="ARBA00022525"/>
    </source>
</evidence>
<evidence type="ECO:0000256" key="8">
    <source>
        <dbReference type="ARBA" id="ARBA00023157"/>
    </source>
</evidence>
<comment type="similarity">
    <text evidence="2 12">Belongs to the cutinase family.</text>
</comment>
<dbReference type="InterPro" id="IPR029058">
    <property type="entry name" value="AB_hydrolase_fold"/>
</dbReference>
<feature type="signal peptide" evidence="12">
    <location>
        <begin position="1"/>
        <end position="17"/>
    </location>
</feature>
<keyword evidence="5 12" id="KW-0964">Secreted</keyword>
<name>A0A0F4YMM7_RASE3</name>
<dbReference type="PROSITE" id="PS00155">
    <property type="entry name" value="CUTINASE_1"/>
    <property type="match status" value="1"/>
</dbReference>
<dbReference type="InterPro" id="IPR000675">
    <property type="entry name" value="Cutinase/axe"/>
</dbReference>
<comment type="function">
    <text evidence="12">Catalyzes the hydrolysis of complex carboxylic polyesters found in the cell wall of plants. Degrades cutin, a macromolecule that forms the structure of the plant cuticle.</text>
</comment>
<evidence type="ECO:0000256" key="9">
    <source>
        <dbReference type="ARBA" id="ARBA00034045"/>
    </source>
</evidence>
<dbReference type="SMART" id="SM01110">
    <property type="entry name" value="Cutinase"/>
    <property type="match status" value="1"/>
</dbReference>
<evidence type="ECO:0000256" key="12">
    <source>
        <dbReference type="RuleBase" id="RU361263"/>
    </source>
</evidence>
<organism evidence="13 14">
    <name type="scientific">Rasamsonia emersonii (strain ATCC 16479 / CBS 393.64 / IMI 116815)</name>
    <dbReference type="NCBI Taxonomy" id="1408163"/>
    <lineage>
        <taxon>Eukaryota</taxon>
        <taxon>Fungi</taxon>
        <taxon>Dikarya</taxon>
        <taxon>Ascomycota</taxon>
        <taxon>Pezizomycotina</taxon>
        <taxon>Eurotiomycetes</taxon>
        <taxon>Eurotiomycetidae</taxon>
        <taxon>Eurotiales</taxon>
        <taxon>Trichocomaceae</taxon>
        <taxon>Rasamsonia</taxon>
    </lineage>
</organism>
<evidence type="ECO:0000256" key="3">
    <source>
        <dbReference type="ARBA" id="ARBA00013095"/>
    </source>
</evidence>
<feature type="active site" description="Nucleophile" evidence="10">
    <location>
        <position position="163"/>
    </location>
</feature>
<gene>
    <name evidence="13" type="ORF">T310_7166</name>
</gene>
<dbReference type="SUPFAM" id="SSF53474">
    <property type="entry name" value="alpha/beta-Hydrolases"/>
    <property type="match status" value="1"/>
</dbReference>
<dbReference type="Proteomes" id="UP000053958">
    <property type="component" value="Unassembled WGS sequence"/>
</dbReference>
<dbReference type="GO" id="GO:0050525">
    <property type="term" value="F:cutinase activity"/>
    <property type="evidence" value="ECO:0007669"/>
    <property type="project" value="UniProtKB-UniRule"/>
</dbReference>
<dbReference type="Gene3D" id="3.40.50.1820">
    <property type="entry name" value="alpha/beta hydrolase"/>
    <property type="match status" value="1"/>
</dbReference>
<protein>
    <recommendedName>
        <fullName evidence="3 12">Cutinase</fullName>
        <ecNumber evidence="3 12">3.1.1.74</ecNumber>
    </recommendedName>
</protein>
<dbReference type="PANTHER" id="PTHR48250:SF1">
    <property type="entry name" value="CUTINASE"/>
    <property type="match status" value="1"/>
</dbReference>
<evidence type="ECO:0000256" key="6">
    <source>
        <dbReference type="ARBA" id="ARBA00022729"/>
    </source>
</evidence>
<dbReference type="RefSeq" id="XP_013325490.1">
    <property type="nucleotide sequence ID" value="XM_013470036.1"/>
</dbReference>
<evidence type="ECO:0000256" key="10">
    <source>
        <dbReference type="PIRSR" id="PIRSR611150-1"/>
    </source>
</evidence>
<dbReference type="PRINTS" id="PR00129">
    <property type="entry name" value="CUTINASE"/>
</dbReference>
<dbReference type="GO" id="GO:0016052">
    <property type="term" value="P:carbohydrate catabolic process"/>
    <property type="evidence" value="ECO:0007669"/>
    <property type="project" value="TreeGrafter"/>
</dbReference>
<feature type="disulfide bond" evidence="11">
    <location>
        <begin position="76"/>
        <end position="152"/>
    </location>
</feature>
<keyword evidence="6 12" id="KW-0732">Signal</keyword>
<comment type="catalytic activity">
    <reaction evidence="9 12">
        <text>cutin + H2O = cutin monomers.</text>
        <dbReference type="EC" id="3.1.1.74"/>
    </reaction>
</comment>
<evidence type="ECO:0000256" key="2">
    <source>
        <dbReference type="ARBA" id="ARBA00007534"/>
    </source>
</evidence>
<dbReference type="InterPro" id="IPR043580">
    <property type="entry name" value="CUTINASE_1"/>
</dbReference>
<evidence type="ECO:0000256" key="4">
    <source>
        <dbReference type="ARBA" id="ARBA00022487"/>
    </source>
</evidence>
<dbReference type="FunFam" id="3.40.50.1820:FF:000244">
    <property type="entry name" value="Cutinase"/>
    <property type="match status" value="1"/>
</dbReference>
<keyword evidence="7 12" id="KW-0378">Hydrolase</keyword>
<dbReference type="AlphaFoldDB" id="A0A0F4YMM7"/>
<comment type="caution">
    <text evidence="13">The sequence shown here is derived from an EMBL/GenBank/DDBJ whole genome shotgun (WGS) entry which is preliminary data.</text>
</comment>
<evidence type="ECO:0000313" key="14">
    <source>
        <dbReference type="Proteomes" id="UP000053958"/>
    </source>
</evidence>
<reference evidence="13 14" key="1">
    <citation type="submission" date="2015-04" db="EMBL/GenBank/DDBJ databases">
        <authorList>
            <person name="Heijne W.H."/>
            <person name="Fedorova N.D."/>
            <person name="Nierman W.C."/>
            <person name="Vollebregt A.W."/>
            <person name="Zhao Z."/>
            <person name="Wu L."/>
            <person name="Kumar M."/>
            <person name="Stam H."/>
            <person name="van den Berg M.A."/>
            <person name="Pel H.J."/>
        </authorList>
    </citation>
    <scope>NUCLEOTIDE SEQUENCE [LARGE SCALE GENOMIC DNA]</scope>
    <source>
        <strain evidence="13 14">CBS 393.64</strain>
    </source>
</reference>
<feature type="active site" evidence="10">
    <location>
        <position position="231"/>
    </location>
</feature>
<evidence type="ECO:0000256" key="1">
    <source>
        <dbReference type="ARBA" id="ARBA00004613"/>
    </source>
</evidence>
<evidence type="ECO:0000256" key="7">
    <source>
        <dbReference type="ARBA" id="ARBA00022801"/>
    </source>
</evidence>
<dbReference type="OrthoDB" id="3225429at2759"/>